<dbReference type="PANTHER" id="PTHR12304">
    <property type="entry name" value="INOSINE-URIDINE PREFERRING NUCLEOSIDE HYDROLASE"/>
    <property type="match status" value="1"/>
</dbReference>
<dbReference type="EMBL" id="CP036268">
    <property type="protein sequence ID" value="QDT36817.1"/>
    <property type="molecule type" value="Genomic_DNA"/>
</dbReference>
<dbReference type="Gene3D" id="3.90.245.10">
    <property type="entry name" value="Ribonucleoside hydrolase-like"/>
    <property type="match status" value="1"/>
</dbReference>
<keyword evidence="2 4" id="KW-0326">Glycosidase</keyword>
<dbReference type="PANTHER" id="PTHR12304:SF4">
    <property type="entry name" value="URIDINE NUCLEOSIDASE"/>
    <property type="match status" value="1"/>
</dbReference>
<feature type="domain" description="Inosine/uridine-preferring nucleoside hydrolase" evidence="3">
    <location>
        <begin position="5"/>
        <end position="306"/>
    </location>
</feature>
<evidence type="ECO:0000259" key="3">
    <source>
        <dbReference type="Pfam" id="PF01156"/>
    </source>
</evidence>
<dbReference type="GO" id="GO:0006152">
    <property type="term" value="P:purine nucleoside catabolic process"/>
    <property type="evidence" value="ECO:0007669"/>
    <property type="project" value="TreeGrafter"/>
</dbReference>
<evidence type="ECO:0000313" key="4">
    <source>
        <dbReference type="EMBL" id="QDT36817.1"/>
    </source>
</evidence>
<dbReference type="AlphaFoldDB" id="A0A517QYT5"/>
<evidence type="ECO:0000256" key="2">
    <source>
        <dbReference type="ARBA" id="ARBA00023295"/>
    </source>
</evidence>
<dbReference type="InterPro" id="IPR001910">
    <property type="entry name" value="Inosine/uridine_hydrolase_dom"/>
</dbReference>
<dbReference type="Proteomes" id="UP000317318">
    <property type="component" value="Chromosome"/>
</dbReference>
<sequence>MPKLLLIDADPGIGDALAITAALPNPELDVIAITGVAGCVEGRMATRNVQAIVDLLDPPKRPRLGGCGDRIGGVEFAFGGQTVDWSQLNGPDGLGGWPFGFADLHDPRESTKLIKDVVREFPHDVTVLTLGPLTNLCRVAEAWPDFGSTVKQVICLGGSVEVGGDVTPAAEFNIYADPTAARSLLRSSLTKTLVPLDVAAKVELTYQQFDRLRQRIPPEKRRVVETLAAYAFRASHQFRGKESVPLPEIVALAAVARPELFESESMSVDVETSGELTRGTTVFDRRGIPHWKTNVEVARKVDIQGILDFFAQSLTGSAL</sequence>
<accession>A0A517QYT5</accession>
<dbReference type="Pfam" id="PF01156">
    <property type="entry name" value="IU_nuc_hydro"/>
    <property type="match status" value="1"/>
</dbReference>
<dbReference type="OrthoDB" id="9797882at2"/>
<evidence type="ECO:0000313" key="5">
    <source>
        <dbReference type="Proteomes" id="UP000317318"/>
    </source>
</evidence>
<dbReference type="InterPro" id="IPR036452">
    <property type="entry name" value="Ribo_hydro-like"/>
</dbReference>
<gene>
    <name evidence="4" type="primary">rihA</name>
    <name evidence="4" type="ORF">Pan189_11800</name>
</gene>
<dbReference type="InterPro" id="IPR023186">
    <property type="entry name" value="IUNH"/>
</dbReference>
<dbReference type="GO" id="GO:0008477">
    <property type="term" value="F:purine nucleosidase activity"/>
    <property type="evidence" value="ECO:0007669"/>
    <property type="project" value="TreeGrafter"/>
</dbReference>
<proteinExistence type="predicted"/>
<dbReference type="EC" id="3.2.-.-" evidence="4"/>
<keyword evidence="1 4" id="KW-0378">Hydrolase</keyword>
<name>A0A517QYT5_9PLAN</name>
<protein>
    <submittedName>
        <fullName evidence="4">Pyrimidine-specific ribonucleoside hydrolase RihA</fullName>
        <ecNumber evidence="4">3.2.-.-</ecNumber>
    </submittedName>
</protein>
<keyword evidence="5" id="KW-1185">Reference proteome</keyword>
<dbReference type="SUPFAM" id="SSF53590">
    <property type="entry name" value="Nucleoside hydrolase"/>
    <property type="match status" value="1"/>
</dbReference>
<organism evidence="4 5">
    <name type="scientific">Stratiformator vulcanicus</name>
    <dbReference type="NCBI Taxonomy" id="2527980"/>
    <lineage>
        <taxon>Bacteria</taxon>
        <taxon>Pseudomonadati</taxon>
        <taxon>Planctomycetota</taxon>
        <taxon>Planctomycetia</taxon>
        <taxon>Planctomycetales</taxon>
        <taxon>Planctomycetaceae</taxon>
        <taxon>Stratiformator</taxon>
    </lineage>
</organism>
<evidence type="ECO:0000256" key="1">
    <source>
        <dbReference type="ARBA" id="ARBA00022801"/>
    </source>
</evidence>
<dbReference type="RefSeq" id="WP_145362992.1">
    <property type="nucleotide sequence ID" value="NZ_CP036268.1"/>
</dbReference>
<reference evidence="4 5" key="1">
    <citation type="submission" date="2019-02" db="EMBL/GenBank/DDBJ databases">
        <title>Deep-cultivation of Planctomycetes and their phenomic and genomic characterization uncovers novel biology.</title>
        <authorList>
            <person name="Wiegand S."/>
            <person name="Jogler M."/>
            <person name="Boedeker C."/>
            <person name="Pinto D."/>
            <person name="Vollmers J."/>
            <person name="Rivas-Marin E."/>
            <person name="Kohn T."/>
            <person name="Peeters S.H."/>
            <person name="Heuer A."/>
            <person name="Rast P."/>
            <person name="Oberbeckmann S."/>
            <person name="Bunk B."/>
            <person name="Jeske O."/>
            <person name="Meyerdierks A."/>
            <person name="Storesund J.E."/>
            <person name="Kallscheuer N."/>
            <person name="Luecker S."/>
            <person name="Lage O.M."/>
            <person name="Pohl T."/>
            <person name="Merkel B.J."/>
            <person name="Hornburger P."/>
            <person name="Mueller R.-W."/>
            <person name="Bruemmer F."/>
            <person name="Labrenz M."/>
            <person name="Spormann A.M."/>
            <person name="Op den Camp H."/>
            <person name="Overmann J."/>
            <person name="Amann R."/>
            <person name="Jetten M.S.M."/>
            <person name="Mascher T."/>
            <person name="Medema M.H."/>
            <person name="Devos D.P."/>
            <person name="Kaster A.-K."/>
            <person name="Ovreas L."/>
            <person name="Rohde M."/>
            <person name="Galperin M.Y."/>
            <person name="Jogler C."/>
        </authorList>
    </citation>
    <scope>NUCLEOTIDE SEQUENCE [LARGE SCALE GENOMIC DNA]</scope>
    <source>
        <strain evidence="4 5">Pan189</strain>
    </source>
</reference>
<dbReference type="KEGG" id="svp:Pan189_11800"/>
<dbReference type="GO" id="GO:0005829">
    <property type="term" value="C:cytosol"/>
    <property type="evidence" value="ECO:0007669"/>
    <property type="project" value="TreeGrafter"/>
</dbReference>